<evidence type="ECO:0000256" key="3">
    <source>
        <dbReference type="ARBA" id="ARBA00022840"/>
    </source>
</evidence>
<feature type="region of interest" description="Disordered" evidence="7">
    <location>
        <begin position="457"/>
        <end position="486"/>
    </location>
</feature>
<dbReference type="GO" id="GO:0005524">
    <property type="term" value="F:ATP binding"/>
    <property type="evidence" value="ECO:0007669"/>
    <property type="project" value="UniProtKB-UniRule"/>
</dbReference>
<dbReference type="PANTHER" id="PTHR47117">
    <property type="entry name" value="STAR-RELATED LIPID TRANSFER PROTEIN 9"/>
    <property type="match status" value="1"/>
</dbReference>
<dbReference type="Gene3D" id="3.40.850.10">
    <property type="entry name" value="Kinesin motor domain"/>
    <property type="match status" value="1"/>
</dbReference>
<keyword evidence="4" id="KW-0175">Coiled coil</keyword>
<dbReference type="GO" id="GO:0003777">
    <property type="term" value="F:microtubule motor activity"/>
    <property type="evidence" value="ECO:0007669"/>
    <property type="project" value="InterPro"/>
</dbReference>
<feature type="binding site" evidence="6">
    <location>
        <begin position="128"/>
        <end position="135"/>
    </location>
    <ligand>
        <name>ATP</name>
        <dbReference type="ChEBI" id="CHEBI:30616"/>
    </ligand>
</feature>
<dbReference type="PROSITE" id="PS00411">
    <property type="entry name" value="KINESIN_MOTOR_1"/>
    <property type="match status" value="1"/>
</dbReference>
<dbReference type="FunFam" id="3.40.850.10:FF:000063">
    <property type="entry name" value="Kinesin-like protein"/>
    <property type="match status" value="1"/>
</dbReference>
<evidence type="ECO:0000256" key="1">
    <source>
        <dbReference type="ARBA" id="ARBA00004229"/>
    </source>
</evidence>
<evidence type="ECO:0000256" key="6">
    <source>
        <dbReference type="PROSITE-ProRule" id="PRU00283"/>
    </source>
</evidence>
<feature type="domain" description="Kinesin motor" evidence="8">
    <location>
        <begin position="6"/>
        <end position="382"/>
    </location>
</feature>
<dbReference type="GO" id="GO:0009507">
    <property type="term" value="C:chloroplast"/>
    <property type="evidence" value="ECO:0007669"/>
    <property type="project" value="UniProtKB-SubCell"/>
</dbReference>
<gene>
    <name evidence="9" type="ORF">GTHE00462_LOCUS24863</name>
</gene>
<accession>A0A7S4NZJ5</accession>
<evidence type="ECO:0000256" key="7">
    <source>
        <dbReference type="SAM" id="MobiDB-lite"/>
    </source>
</evidence>
<comment type="subcellular location">
    <subcellularLocation>
        <location evidence="1">Plastid</location>
        <location evidence="1">Chloroplast</location>
    </subcellularLocation>
</comment>
<feature type="compositionally biased region" description="Basic and acidic residues" evidence="7">
    <location>
        <begin position="457"/>
        <end position="468"/>
    </location>
</feature>
<dbReference type="PRINTS" id="PR00380">
    <property type="entry name" value="KINESINHEAVY"/>
</dbReference>
<feature type="region of interest" description="Disordered" evidence="7">
    <location>
        <begin position="1090"/>
        <end position="1119"/>
    </location>
</feature>
<dbReference type="SUPFAM" id="SSF49879">
    <property type="entry name" value="SMAD/FHA domain"/>
    <property type="match status" value="1"/>
</dbReference>
<dbReference type="EMBL" id="HBKN01031947">
    <property type="protein sequence ID" value="CAE2317036.1"/>
    <property type="molecule type" value="Transcribed_RNA"/>
</dbReference>
<evidence type="ECO:0000256" key="2">
    <source>
        <dbReference type="ARBA" id="ARBA00022741"/>
    </source>
</evidence>
<protein>
    <recommendedName>
        <fullName evidence="8">Kinesin motor domain-containing protein</fullName>
    </recommendedName>
</protein>
<feature type="compositionally biased region" description="Polar residues" evidence="7">
    <location>
        <begin position="1097"/>
        <end position="1108"/>
    </location>
</feature>
<feature type="compositionally biased region" description="Basic and acidic residues" evidence="7">
    <location>
        <begin position="1109"/>
        <end position="1119"/>
    </location>
</feature>
<dbReference type="InterPro" id="IPR008984">
    <property type="entry name" value="SMAD_FHA_dom_sf"/>
</dbReference>
<sequence>MADGESVRVAVRVRPFNQREKDRDSKLCVRMLGPTTTVINPEDGKDKSFTFDFSYWSHDGYDNCAVSVSWIEIPRERMRPDGYNECGGEGMGTDGATYADQKKVFDDLGQGVLNNAYEGYNSCLFAYGQTGAGKSYSMVGYGVNKGIVPISCDEIFKRIEEQKASSPDKYQFQVTIQMLEIYNEQVRDLFSKTNPSGGLKVRMNPKSGVEVVGLTEWPVGSYQEIDERIETATKNRTVASTNMNATSSRAHTVVTITYTQLELNAKGPGKHSEKKAKMNLVDLAGSERAESTGATGDRLKEGAAINLSLTMLGNVITALAERSNNPNKKVLIPYRDSKLTCILQDALGGNSKTIMVCAISPADINFEETVGTLRYADRAKQIKNKPKVNIDPTEMLIQQLKEENERLKQQMGTGGGPPGTVMTEEEKEAMKKQLEDEMAAKMAENEKMLAEMSKSWEEKLKEAQEKAAAEGGSAQSEQKRRETEPHILNINEDPVLSRAICYFFPLGEEINIGNRDRPGEEEILLGGVSIRPDHCRVTNTDGKLIMGVREECKVLLNGADVTGKSDLELHHNDRLLIGTNYYFVVVHPSERDTSPPEEGWPEVTWDMFQREIAKAQGLNVDVNWAAMTEEEKRRALLNDELVQVMPRVQEANALSSELKRDINFETKVTSVMHKTEGTVSVVMVKVINEVTSAEFIWEKDKFINRVYLMRELYSKYLEGTLDPSLFNGDQDPFWDPIEPMNIGYSTIYLKPLSFCMPAEDDYAIYYDSQQAGIMHVKIEPCKPDGAIVDEEEEDGIYDDVENPKDLLGRRLDVLVTVSYARGINKKFSSEVYIEFEFPKAHNPEREDGRYYTHSVRDTMNPNFDFKKQITWEKVDDILLHFLETGSAYFHVFGLQEDKSGTSVQRKKMLSMQQVEELQANFKKMTDDKERSDDIMGKVLERSVVAGNNSEATESFLLEIANLLADAGFDVQTIVDAAQNSSKKLEQAASTSSATPEVQEGGGGDAGELSAKLEEAMKQIAAKDAALKASEEHAATIGKLQEKIKELEASKPSEGGGPASQGEASGLEEEVKELRSKAAMVDELQTKIKILESKAADQPSTEGNSSGQADQDKQLEEARALLAKKEAELVEAKAAEEKARSLAREQEEKHKAELAEKEQAWKSQQQTPDNEEHLKKIIELQGENSKYKEEIIQLKGQLDLARLEAETAKKAGSKGCSIQ</sequence>
<dbReference type="SUPFAM" id="SSF52540">
    <property type="entry name" value="P-loop containing nucleoside triphosphate hydrolases"/>
    <property type="match status" value="1"/>
</dbReference>
<keyword evidence="3 6" id="KW-0067">ATP-binding</keyword>
<reference evidence="9" key="1">
    <citation type="submission" date="2021-01" db="EMBL/GenBank/DDBJ databases">
        <authorList>
            <person name="Corre E."/>
            <person name="Pelletier E."/>
            <person name="Niang G."/>
            <person name="Scheremetjew M."/>
            <person name="Finn R."/>
            <person name="Kale V."/>
            <person name="Holt S."/>
            <person name="Cochrane G."/>
            <person name="Meng A."/>
            <person name="Brown T."/>
            <person name="Cohen L."/>
        </authorList>
    </citation>
    <scope>NUCLEOTIDE SEQUENCE</scope>
    <source>
        <strain evidence="9">CCMP 2712</strain>
    </source>
</reference>
<dbReference type="CDD" id="cd22709">
    <property type="entry name" value="FHA_KIF28P"/>
    <property type="match status" value="1"/>
</dbReference>
<keyword evidence="5 6" id="KW-0505">Motor protein</keyword>
<dbReference type="InterPro" id="IPR027417">
    <property type="entry name" value="P-loop_NTPase"/>
</dbReference>
<dbReference type="GO" id="GO:0007018">
    <property type="term" value="P:microtubule-based movement"/>
    <property type="evidence" value="ECO:0007669"/>
    <property type="project" value="InterPro"/>
</dbReference>
<dbReference type="AlphaFoldDB" id="A0A7S4NZJ5"/>
<dbReference type="GO" id="GO:0008017">
    <property type="term" value="F:microtubule binding"/>
    <property type="evidence" value="ECO:0007669"/>
    <property type="project" value="InterPro"/>
</dbReference>
<comment type="similarity">
    <text evidence="6">Belongs to the TRAFAC class myosin-kinesin ATPase superfamily. Kinesin family.</text>
</comment>
<evidence type="ECO:0000256" key="5">
    <source>
        <dbReference type="ARBA" id="ARBA00023175"/>
    </source>
</evidence>
<dbReference type="InterPro" id="IPR022140">
    <property type="entry name" value="Kinesin-like_KIF1-typ"/>
</dbReference>
<feature type="region of interest" description="Disordered" evidence="7">
    <location>
        <begin position="1048"/>
        <end position="1073"/>
    </location>
</feature>
<evidence type="ECO:0000256" key="4">
    <source>
        <dbReference type="ARBA" id="ARBA00023054"/>
    </source>
</evidence>
<feature type="compositionally biased region" description="Basic and acidic residues" evidence="7">
    <location>
        <begin position="1131"/>
        <end position="1159"/>
    </location>
</feature>
<dbReference type="Gene3D" id="2.60.200.20">
    <property type="match status" value="1"/>
</dbReference>
<feature type="compositionally biased region" description="Polar residues" evidence="7">
    <location>
        <begin position="985"/>
        <end position="995"/>
    </location>
</feature>
<keyword evidence="2 6" id="KW-0547">Nucleotide-binding</keyword>
<name>A0A7S4NZJ5_GUITH</name>
<dbReference type="Pfam" id="PF12423">
    <property type="entry name" value="KIF1B"/>
    <property type="match status" value="1"/>
</dbReference>
<feature type="region of interest" description="Disordered" evidence="7">
    <location>
        <begin position="1131"/>
        <end position="1174"/>
    </location>
</feature>
<proteinExistence type="inferred from homology"/>
<evidence type="ECO:0000313" key="9">
    <source>
        <dbReference type="EMBL" id="CAE2317036.1"/>
    </source>
</evidence>
<organism evidence="9">
    <name type="scientific">Guillardia theta</name>
    <name type="common">Cryptophyte</name>
    <name type="synonym">Cryptomonas phi</name>
    <dbReference type="NCBI Taxonomy" id="55529"/>
    <lineage>
        <taxon>Eukaryota</taxon>
        <taxon>Cryptophyceae</taxon>
        <taxon>Pyrenomonadales</taxon>
        <taxon>Geminigeraceae</taxon>
        <taxon>Guillardia</taxon>
    </lineage>
</organism>
<evidence type="ECO:0000259" key="8">
    <source>
        <dbReference type="PROSITE" id="PS50067"/>
    </source>
</evidence>
<dbReference type="InterPro" id="IPR036961">
    <property type="entry name" value="Kinesin_motor_dom_sf"/>
</dbReference>
<dbReference type="Pfam" id="PF00225">
    <property type="entry name" value="Kinesin"/>
    <property type="match status" value="1"/>
</dbReference>
<dbReference type="InterPro" id="IPR001752">
    <property type="entry name" value="Kinesin_motor_dom"/>
</dbReference>
<dbReference type="SMART" id="SM00129">
    <property type="entry name" value="KISc"/>
    <property type="match status" value="1"/>
</dbReference>
<dbReference type="InterPro" id="IPR019821">
    <property type="entry name" value="Kinesin_motor_CS"/>
</dbReference>
<dbReference type="PROSITE" id="PS50067">
    <property type="entry name" value="KINESIN_MOTOR_2"/>
    <property type="match status" value="1"/>
</dbReference>
<feature type="region of interest" description="Disordered" evidence="7">
    <location>
        <begin position="985"/>
        <end position="1006"/>
    </location>
</feature>